<accession>A0A1F4WHM6</accession>
<feature type="compositionally biased region" description="Acidic residues" evidence="1">
    <location>
        <begin position="74"/>
        <end position="84"/>
    </location>
</feature>
<evidence type="ECO:0000313" key="4">
    <source>
        <dbReference type="Proteomes" id="UP000179113"/>
    </source>
</evidence>
<proteinExistence type="predicted"/>
<feature type="region of interest" description="Disordered" evidence="1">
    <location>
        <begin position="65"/>
        <end position="84"/>
    </location>
</feature>
<evidence type="ECO:0000313" key="3">
    <source>
        <dbReference type="EMBL" id="OGC68954.1"/>
    </source>
</evidence>
<dbReference type="Proteomes" id="UP000179113">
    <property type="component" value="Unassembled WGS sequence"/>
</dbReference>
<evidence type="ECO:0000256" key="2">
    <source>
        <dbReference type="SAM" id="Phobius"/>
    </source>
</evidence>
<protein>
    <submittedName>
        <fullName evidence="3">Uncharacterized protein</fullName>
    </submittedName>
</protein>
<keyword evidence="2" id="KW-0472">Membrane</keyword>
<keyword evidence="2" id="KW-1133">Transmembrane helix</keyword>
<gene>
    <name evidence="3" type="ORF">A2415_04100</name>
</gene>
<feature type="transmembrane region" description="Helical" evidence="2">
    <location>
        <begin position="7"/>
        <end position="31"/>
    </location>
</feature>
<keyword evidence="2" id="KW-0812">Transmembrane</keyword>
<reference evidence="3 4" key="1">
    <citation type="journal article" date="2016" name="Nat. Commun.">
        <title>Thousands of microbial genomes shed light on interconnected biogeochemical processes in an aquifer system.</title>
        <authorList>
            <person name="Anantharaman K."/>
            <person name="Brown C.T."/>
            <person name="Hug L.A."/>
            <person name="Sharon I."/>
            <person name="Castelle C.J."/>
            <person name="Probst A.J."/>
            <person name="Thomas B.C."/>
            <person name="Singh A."/>
            <person name="Wilkins M.J."/>
            <person name="Karaoz U."/>
            <person name="Brodie E.L."/>
            <person name="Williams K.H."/>
            <person name="Hubbard S.S."/>
            <person name="Banfield J.F."/>
        </authorList>
    </citation>
    <scope>NUCLEOTIDE SEQUENCE [LARGE SCALE GENOMIC DNA]</scope>
</reference>
<dbReference type="EMBL" id="MEWA01000029">
    <property type="protein sequence ID" value="OGC68954.1"/>
    <property type="molecule type" value="Genomic_DNA"/>
</dbReference>
<organism evidence="3 4">
    <name type="scientific">candidate division WWE3 bacterium RIFOXYC1_FULL_39_7</name>
    <dbReference type="NCBI Taxonomy" id="1802643"/>
    <lineage>
        <taxon>Bacteria</taxon>
        <taxon>Katanobacteria</taxon>
    </lineage>
</organism>
<name>A0A1F4WHM6_UNCKA</name>
<dbReference type="AlphaFoldDB" id="A0A1F4WHM6"/>
<evidence type="ECO:0000256" key="1">
    <source>
        <dbReference type="SAM" id="MobiDB-lite"/>
    </source>
</evidence>
<comment type="caution">
    <text evidence="3">The sequence shown here is derived from an EMBL/GenBank/DDBJ whole genome shotgun (WGS) entry which is preliminary data.</text>
</comment>
<sequence>MSKFTKVIFDAMLLIVLLGMLIIPVGSFGMMSVNIPNQTVLSTQDIRKEPTIEVKNTNTRQVTEPMNDVVTETTESDEMEQLEQ</sequence>